<proteinExistence type="predicted"/>
<dbReference type="Proteomes" id="UP001190700">
    <property type="component" value="Unassembled WGS sequence"/>
</dbReference>
<evidence type="ECO:0000313" key="1">
    <source>
        <dbReference type="EMBL" id="KAK3267692.1"/>
    </source>
</evidence>
<protein>
    <submittedName>
        <fullName evidence="1">Uncharacterized protein</fullName>
    </submittedName>
</protein>
<gene>
    <name evidence="1" type="ORF">CYMTET_23761</name>
</gene>
<sequence length="135" mass="15980">MNHLPQIGVQRTRSRITGNIVEKPTIPDERTARSLRRSSAEHLAVMAMNCGRARQPGVVRVRCWQLHREKVATVRRQRPLKLRRRLPRQINKFPRDILLDHLPDRIRAERRNRKIRRWRLTANVANPQKIAAVKK</sequence>
<accession>A0AAE0L0S3</accession>
<evidence type="ECO:0000313" key="2">
    <source>
        <dbReference type="Proteomes" id="UP001190700"/>
    </source>
</evidence>
<organism evidence="1 2">
    <name type="scientific">Cymbomonas tetramitiformis</name>
    <dbReference type="NCBI Taxonomy" id="36881"/>
    <lineage>
        <taxon>Eukaryota</taxon>
        <taxon>Viridiplantae</taxon>
        <taxon>Chlorophyta</taxon>
        <taxon>Pyramimonadophyceae</taxon>
        <taxon>Pyramimonadales</taxon>
        <taxon>Pyramimonadaceae</taxon>
        <taxon>Cymbomonas</taxon>
    </lineage>
</organism>
<dbReference type="AlphaFoldDB" id="A0AAE0L0S3"/>
<reference evidence="1 2" key="1">
    <citation type="journal article" date="2015" name="Genome Biol. Evol.">
        <title>Comparative Genomics of a Bacterivorous Green Alga Reveals Evolutionary Causalities and Consequences of Phago-Mixotrophic Mode of Nutrition.</title>
        <authorList>
            <person name="Burns J.A."/>
            <person name="Paasch A."/>
            <person name="Narechania A."/>
            <person name="Kim E."/>
        </authorList>
    </citation>
    <scope>NUCLEOTIDE SEQUENCE [LARGE SCALE GENOMIC DNA]</scope>
    <source>
        <strain evidence="1 2">PLY_AMNH</strain>
    </source>
</reference>
<dbReference type="EMBL" id="LGRX02012250">
    <property type="protein sequence ID" value="KAK3267692.1"/>
    <property type="molecule type" value="Genomic_DNA"/>
</dbReference>
<comment type="caution">
    <text evidence="1">The sequence shown here is derived from an EMBL/GenBank/DDBJ whole genome shotgun (WGS) entry which is preliminary data.</text>
</comment>
<keyword evidence="2" id="KW-1185">Reference proteome</keyword>
<name>A0AAE0L0S3_9CHLO</name>